<dbReference type="AlphaFoldDB" id="A0A927BHR3"/>
<comment type="caution">
    <text evidence="1">The sequence shown here is derived from an EMBL/GenBank/DDBJ whole genome shotgun (WGS) entry which is preliminary data.</text>
</comment>
<dbReference type="RefSeq" id="WP_191007183.1">
    <property type="nucleotide sequence ID" value="NZ_JACXAD010000035.1"/>
</dbReference>
<dbReference type="InterPro" id="IPR006530">
    <property type="entry name" value="YD"/>
</dbReference>
<keyword evidence="2" id="KW-1185">Reference proteome</keyword>
<dbReference type="Proteomes" id="UP000612233">
    <property type="component" value="Unassembled WGS sequence"/>
</dbReference>
<evidence type="ECO:0000313" key="1">
    <source>
        <dbReference type="EMBL" id="MBD2770374.1"/>
    </source>
</evidence>
<dbReference type="NCBIfam" id="TIGR01643">
    <property type="entry name" value="YD_repeat_2x"/>
    <property type="match status" value="1"/>
</dbReference>
<sequence>MAKNATRLVCLLAGILWLIPLLGHTQPTRGPQLPTILSPSPTVAALGKYVEVPVSTYTGVPTISIPLYEIKSRDITVPISLSYHAGGNRVGEEASWVGLGWSLQAGGVVGHTIRGRDDLLPGLNQNSTNPMPDFDYPSTYPGYTSGCSGFKAGGRPVDYCYEPPSVEADWEPDAFFYNFLSQSGKFVLDQQGTPQLLQQAKVKIDLPPAAGGAGFTIRTADGFRYEFFAAEFTSYISSGGESNGQSWYLTKIVSPAGEEVTFTYAHAATSVFQVSSLSQVVTMESAGGACAPPVGGAYTTPAVNELYLSRIDFRTGYVTFERDAQTREDLRNGQRLQFVKIYERGLAAPIKEFELVASYFVSPTEQQGTFNYSYSATEHAYAGKRLRLDQLIERSGGQAKPPHRFIYNSRPLPYKTSYSRDHWDFFNGADNRTLAPGYEGISPISNRRITFAGANREPNPATVTASILEQIQYPTGGKTRFTYEPNEYGNIRPEDERPWVTRTVTAYQRAFPTGSVETQGPATFTLQPTPGVIGGSTTLNVSVRLEIQGCNQSCRDEYTYVQLRQLDGSFSSTWSVANSGVGAFAATLNAPPGHYQLSASASIGDVYKLAFISLDIREQAYVATYKKVGGGVRIASIIDEDGTSVNPGLIRRFNYDKTVRDDLGTHLSSQGILMSRPRYHRYMVMPTGEIPCQTFQSSSSSNIQLSNTAQGALVGYSLVEEVRGQQGEGGKTVYQYYNQEDYVYEYQERIAGVPTLPYPLNGFLASRTDYRRNNGLFSKISEVADSYEAVNEVRIRGVVREPIAAITEGGLGITIRCSGCKFPLHRYYILSHFIRKTNTVERQYDTADDTRFQETSTSYFYDTGNKGHLQLSRTETQRSDGSTLVTSLTYPGDYTAVPIGALAEMRSDTKYQHSAVVESITSIYSPQETLAQAKTIGGSYTEYAQPSSTSGFLPVTQLALELAQPTANLGASAPNLPPIGRYVSKAQLRYDLITANLQQIQKALDAPTTYLWGYRNALPIAIVENAAFSQVQAALSAMGTSASDLGQVTNPTQLRTSFTQLRQRLLQARITSFTHAPLVGLTSQTAPDGRTTTYEYDLFNRLLRTRDDQGQVLSQHQYHYAGH</sequence>
<reference evidence="1" key="1">
    <citation type="submission" date="2020-09" db="EMBL/GenBank/DDBJ databases">
        <authorList>
            <person name="Kim M.K."/>
        </authorList>
    </citation>
    <scope>NUCLEOTIDE SEQUENCE</scope>
    <source>
        <strain evidence="1">BT664</strain>
    </source>
</reference>
<dbReference type="InterPro" id="IPR031325">
    <property type="entry name" value="RHS_repeat"/>
</dbReference>
<organism evidence="1 2">
    <name type="scientific">Hymenobacter montanus</name>
    <dbReference type="NCBI Taxonomy" id="2771359"/>
    <lineage>
        <taxon>Bacteria</taxon>
        <taxon>Pseudomonadati</taxon>
        <taxon>Bacteroidota</taxon>
        <taxon>Cytophagia</taxon>
        <taxon>Cytophagales</taxon>
        <taxon>Hymenobacteraceae</taxon>
        <taxon>Hymenobacter</taxon>
    </lineage>
</organism>
<dbReference type="Pfam" id="PF05593">
    <property type="entry name" value="RHS_repeat"/>
    <property type="match status" value="1"/>
</dbReference>
<name>A0A927BHR3_9BACT</name>
<evidence type="ECO:0000313" key="2">
    <source>
        <dbReference type="Proteomes" id="UP000612233"/>
    </source>
</evidence>
<dbReference type="EMBL" id="JACXAD010000035">
    <property type="protein sequence ID" value="MBD2770374.1"/>
    <property type="molecule type" value="Genomic_DNA"/>
</dbReference>
<gene>
    <name evidence="1" type="ORF">IC235_21005</name>
</gene>
<protein>
    <submittedName>
        <fullName evidence="1">RHS repeat protein</fullName>
    </submittedName>
</protein>
<proteinExistence type="predicted"/>
<accession>A0A927BHR3</accession>